<proteinExistence type="predicted"/>
<dbReference type="AlphaFoldDB" id="A0A9Q0MFM3"/>
<gene>
    <name evidence="2" type="ORF">RDWZM_003327</name>
</gene>
<evidence type="ECO:0000313" key="2">
    <source>
        <dbReference type="EMBL" id="KAJ6224782.1"/>
    </source>
</evidence>
<keyword evidence="3" id="KW-1185">Reference proteome</keyword>
<dbReference type="Proteomes" id="UP001142055">
    <property type="component" value="Chromosome 1"/>
</dbReference>
<dbReference type="EMBL" id="JAPWDV010000001">
    <property type="protein sequence ID" value="KAJ6224782.1"/>
    <property type="molecule type" value="Genomic_DNA"/>
</dbReference>
<comment type="caution">
    <text evidence="2">The sequence shown here is derived from an EMBL/GenBank/DDBJ whole genome shotgun (WGS) entry which is preliminary data.</text>
</comment>
<name>A0A9Q0MFM3_BLOTA</name>
<protein>
    <submittedName>
        <fullName evidence="2">Uncharacterized protein</fullName>
    </submittedName>
</protein>
<feature type="non-terminal residue" evidence="2">
    <location>
        <position position="101"/>
    </location>
</feature>
<evidence type="ECO:0000313" key="3">
    <source>
        <dbReference type="Proteomes" id="UP001142055"/>
    </source>
</evidence>
<feature type="compositionally biased region" description="Pro residues" evidence="1">
    <location>
        <begin position="29"/>
        <end position="43"/>
    </location>
</feature>
<organism evidence="2 3">
    <name type="scientific">Blomia tropicalis</name>
    <name type="common">Mite</name>
    <dbReference type="NCBI Taxonomy" id="40697"/>
    <lineage>
        <taxon>Eukaryota</taxon>
        <taxon>Metazoa</taxon>
        <taxon>Ecdysozoa</taxon>
        <taxon>Arthropoda</taxon>
        <taxon>Chelicerata</taxon>
        <taxon>Arachnida</taxon>
        <taxon>Acari</taxon>
        <taxon>Acariformes</taxon>
        <taxon>Sarcoptiformes</taxon>
        <taxon>Astigmata</taxon>
        <taxon>Glycyphagoidea</taxon>
        <taxon>Echimyopodidae</taxon>
        <taxon>Blomia</taxon>
    </lineage>
</organism>
<evidence type="ECO:0000256" key="1">
    <source>
        <dbReference type="SAM" id="MobiDB-lite"/>
    </source>
</evidence>
<reference evidence="2" key="1">
    <citation type="submission" date="2022-12" db="EMBL/GenBank/DDBJ databases">
        <title>Genome assemblies of Blomia tropicalis.</title>
        <authorList>
            <person name="Cui Y."/>
        </authorList>
    </citation>
    <scope>NUCLEOTIDE SEQUENCE</scope>
    <source>
        <tissue evidence="2">Adult mites</tissue>
    </source>
</reference>
<sequence>MMSSIKEESLTSPNEVGELTFNHPDFHSPSPPSLSPTSPPSPFIPSIALTNSATPTALSGASIQLPNAVRQRLDQRSLAQQALLNRAIRSRRHTLANVLRP</sequence>
<accession>A0A9Q0MFM3</accession>
<feature type="region of interest" description="Disordered" evidence="1">
    <location>
        <begin position="1"/>
        <end position="48"/>
    </location>
</feature>